<dbReference type="EMBL" id="FNNZ01000011">
    <property type="protein sequence ID" value="SDW94004.1"/>
    <property type="molecule type" value="Genomic_DNA"/>
</dbReference>
<protein>
    <submittedName>
        <fullName evidence="1">Uncharacterized protein</fullName>
    </submittedName>
</protein>
<dbReference type="AlphaFoldDB" id="A0A1H2XNE8"/>
<keyword evidence="2" id="KW-1185">Reference proteome</keyword>
<sequence>MSDVSPDPEMGSHRISLPLLAISARRGSAEGRRTVRGRAVRDTGRVTLNQAYEDRT</sequence>
<reference evidence="2" key="1">
    <citation type="submission" date="2016-10" db="EMBL/GenBank/DDBJ databases">
        <authorList>
            <person name="Varghese N."/>
            <person name="Submissions S."/>
        </authorList>
    </citation>
    <scope>NUCLEOTIDE SEQUENCE [LARGE SCALE GENOMIC DNA]</scope>
    <source>
        <strain evidence="2">DSM 217</strain>
    </source>
</reference>
<evidence type="ECO:0000313" key="2">
    <source>
        <dbReference type="Proteomes" id="UP000198816"/>
    </source>
</evidence>
<accession>A0A1H2XNE8</accession>
<evidence type="ECO:0000313" key="1">
    <source>
        <dbReference type="EMBL" id="SDW94004.1"/>
    </source>
</evidence>
<name>A0A1H2XNE8_THIRO</name>
<gene>
    <name evidence="1" type="ORF">SAMN05421783_11133</name>
</gene>
<organism evidence="1 2">
    <name type="scientific">Thiocapsa roseopersicina</name>
    <dbReference type="NCBI Taxonomy" id="1058"/>
    <lineage>
        <taxon>Bacteria</taxon>
        <taxon>Pseudomonadati</taxon>
        <taxon>Pseudomonadota</taxon>
        <taxon>Gammaproteobacteria</taxon>
        <taxon>Chromatiales</taxon>
        <taxon>Chromatiaceae</taxon>
        <taxon>Thiocapsa</taxon>
    </lineage>
</organism>
<proteinExistence type="predicted"/>
<dbReference type="Proteomes" id="UP000198816">
    <property type="component" value="Unassembled WGS sequence"/>
</dbReference>